<evidence type="ECO:0000313" key="2">
    <source>
        <dbReference type="EMBL" id="ERG95262.1"/>
    </source>
</evidence>
<protein>
    <submittedName>
        <fullName evidence="2">Putative hydrolase of the alpha/beta superfamily</fullName>
    </submittedName>
</protein>
<dbReference type="Gene3D" id="3.40.50.1820">
    <property type="entry name" value="alpha/beta hydrolase"/>
    <property type="match status" value="1"/>
</dbReference>
<keyword evidence="2" id="KW-0378">Hydrolase</keyword>
<dbReference type="RefSeq" id="WP_021054740.1">
    <property type="nucleotide sequence ID" value="NZ_KE356561.1"/>
</dbReference>
<dbReference type="STRING" id="1238425.J07HQW2_01713"/>
<name>U1PNE1_9EURY</name>
<dbReference type="InterPro" id="IPR029058">
    <property type="entry name" value="AB_hydrolase_fold"/>
</dbReference>
<dbReference type="InterPro" id="IPR002925">
    <property type="entry name" value="Dienelactn_hydro"/>
</dbReference>
<sequence length="215" mass="23480">MSHTILFNGGRDARGHLDTGEANDQYTVDNCIIACPPHPQHGGHSGDRRLRVISDQLIPEIDCLRITYGTWDHGHGEYTDVANAVEWVRNRYDRCGLFGYSFGAALAIGVGTTSTFVDVVSALAPPQSVGDGSVVETTVAIDEADIPTQLIYGTQDEVVDVDPIVEMMQQNTSHSEFDIQSFPTDHHFQTFLNEISIAIASFLDDVITAEANISE</sequence>
<dbReference type="HOGENOM" id="CLU_089548_0_0_2"/>
<feature type="domain" description="Dienelactone hydrolase" evidence="1">
    <location>
        <begin position="82"/>
        <end position="191"/>
    </location>
</feature>
<dbReference type="EMBL" id="KE356561">
    <property type="protein sequence ID" value="ERG95262.1"/>
    <property type="molecule type" value="Genomic_DNA"/>
</dbReference>
<proteinExistence type="predicted"/>
<dbReference type="GO" id="GO:0016787">
    <property type="term" value="F:hydrolase activity"/>
    <property type="evidence" value="ECO:0007669"/>
    <property type="project" value="UniProtKB-KW"/>
</dbReference>
<evidence type="ECO:0000313" key="3">
    <source>
        <dbReference type="Proteomes" id="UP000030710"/>
    </source>
</evidence>
<dbReference type="SUPFAM" id="SSF53474">
    <property type="entry name" value="alpha/beta-Hydrolases"/>
    <property type="match status" value="1"/>
</dbReference>
<reference evidence="2 3" key="1">
    <citation type="journal article" date="2013" name="PLoS ONE">
        <title>Assembly-driven community genomics of a hypersaline microbial ecosystem.</title>
        <authorList>
            <person name="Podell S."/>
            <person name="Ugalde J.A."/>
            <person name="Narasingarao P."/>
            <person name="Banfield J.F."/>
            <person name="Heidelberg K.B."/>
            <person name="Allen E.E."/>
        </authorList>
    </citation>
    <scope>NUCLEOTIDE SEQUENCE [LARGE SCALE GENOMIC DNA]</scope>
    <source>
        <strain evidence="3">J07HQW2</strain>
    </source>
</reference>
<dbReference type="AlphaFoldDB" id="U1PNE1"/>
<evidence type="ECO:0000259" key="1">
    <source>
        <dbReference type="Pfam" id="PF01738"/>
    </source>
</evidence>
<dbReference type="eggNOG" id="arCOG01652">
    <property type="taxonomic scope" value="Archaea"/>
</dbReference>
<organism evidence="2 3">
    <name type="scientific">Haloquadratum walsbyi J07HQW2</name>
    <dbReference type="NCBI Taxonomy" id="1238425"/>
    <lineage>
        <taxon>Archaea</taxon>
        <taxon>Methanobacteriati</taxon>
        <taxon>Methanobacteriota</taxon>
        <taxon>Stenosarchaea group</taxon>
        <taxon>Halobacteria</taxon>
        <taxon>Halobacteriales</taxon>
        <taxon>Haloferacaceae</taxon>
        <taxon>Haloquadratum</taxon>
    </lineage>
</organism>
<accession>U1PNE1</accession>
<gene>
    <name evidence="2" type="ORF">J07HQW2_01713</name>
</gene>
<dbReference type="Proteomes" id="UP000030710">
    <property type="component" value="Unassembled WGS sequence"/>
</dbReference>
<dbReference type="Pfam" id="PF01738">
    <property type="entry name" value="DLH"/>
    <property type="match status" value="1"/>
</dbReference>